<evidence type="ECO:0000259" key="9">
    <source>
        <dbReference type="Pfam" id="PF07732"/>
    </source>
</evidence>
<evidence type="ECO:0000256" key="5">
    <source>
        <dbReference type="SAM" id="MobiDB-lite"/>
    </source>
</evidence>
<dbReference type="InterPro" id="IPR045087">
    <property type="entry name" value="Cu-oxidase_fam"/>
</dbReference>
<evidence type="ECO:0000256" key="3">
    <source>
        <dbReference type="ARBA" id="ARBA00023002"/>
    </source>
</evidence>
<dbReference type="InterPro" id="IPR002355">
    <property type="entry name" value="Cu_oxidase_Cu_BS"/>
</dbReference>
<feature type="region of interest" description="Disordered" evidence="5">
    <location>
        <begin position="40"/>
        <end position="65"/>
    </location>
</feature>
<dbReference type="InterPro" id="IPR011706">
    <property type="entry name" value="Cu-oxidase_C"/>
</dbReference>
<evidence type="ECO:0000256" key="2">
    <source>
        <dbReference type="ARBA" id="ARBA00022723"/>
    </source>
</evidence>
<name>A0AAN7C251_9PEZI</name>
<dbReference type="EMBL" id="MU860470">
    <property type="protein sequence ID" value="KAK4233815.1"/>
    <property type="molecule type" value="Genomic_DNA"/>
</dbReference>
<keyword evidence="11" id="KW-1185">Reference proteome</keyword>
<dbReference type="AlphaFoldDB" id="A0AAN7C251"/>
<dbReference type="FunFam" id="2.60.40.420:FF:000021">
    <property type="entry name" value="Extracellular dihydrogeodin oxidase/laccase"/>
    <property type="match status" value="1"/>
</dbReference>
<evidence type="ECO:0000256" key="4">
    <source>
        <dbReference type="ARBA" id="ARBA00023008"/>
    </source>
</evidence>
<dbReference type="Pfam" id="PF07732">
    <property type="entry name" value="Cu-oxidase_3"/>
    <property type="match status" value="1"/>
</dbReference>
<evidence type="ECO:0000259" key="8">
    <source>
        <dbReference type="Pfam" id="PF07731"/>
    </source>
</evidence>
<dbReference type="GO" id="GO:0016491">
    <property type="term" value="F:oxidoreductase activity"/>
    <property type="evidence" value="ECO:0007669"/>
    <property type="project" value="UniProtKB-KW"/>
</dbReference>
<comment type="similarity">
    <text evidence="1">Belongs to the multicopper oxidase family.</text>
</comment>
<feature type="domain" description="Plastocyanin-like" evidence="7">
    <location>
        <begin position="201"/>
        <end position="350"/>
    </location>
</feature>
<dbReference type="Gene3D" id="2.60.40.420">
    <property type="entry name" value="Cupredoxins - blue copper proteins"/>
    <property type="match status" value="3"/>
</dbReference>
<organism evidence="10 11">
    <name type="scientific">Achaetomium macrosporum</name>
    <dbReference type="NCBI Taxonomy" id="79813"/>
    <lineage>
        <taxon>Eukaryota</taxon>
        <taxon>Fungi</taxon>
        <taxon>Dikarya</taxon>
        <taxon>Ascomycota</taxon>
        <taxon>Pezizomycotina</taxon>
        <taxon>Sordariomycetes</taxon>
        <taxon>Sordariomycetidae</taxon>
        <taxon>Sordariales</taxon>
        <taxon>Chaetomiaceae</taxon>
        <taxon>Achaetomium</taxon>
    </lineage>
</organism>
<dbReference type="PROSITE" id="PS00079">
    <property type="entry name" value="MULTICOPPER_OXIDASE1"/>
    <property type="match status" value="1"/>
</dbReference>
<dbReference type="PROSITE" id="PS00080">
    <property type="entry name" value="MULTICOPPER_OXIDASE2"/>
    <property type="match status" value="1"/>
</dbReference>
<keyword evidence="3" id="KW-0560">Oxidoreductase</keyword>
<reference evidence="10" key="1">
    <citation type="journal article" date="2023" name="Mol. Phylogenet. Evol.">
        <title>Genome-scale phylogeny and comparative genomics of the fungal order Sordariales.</title>
        <authorList>
            <person name="Hensen N."/>
            <person name="Bonometti L."/>
            <person name="Westerberg I."/>
            <person name="Brannstrom I.O."/>
            <person name="Guillou S."/>
            <person name="Cros-Aarteil S."/>
            <person name="Calhoun S."/>
            <person name="Haridas S."/>
            <person name="Kuo A."/>
            <person name="Mondo S."/>
            <person name="Pangilinan J."/>
            <person name="Riley R."/>
            <person name="LaButti K."/>
            <person name="Andreopoulos B."/>
            <person name="Lipzen A."/>
            <person name="Chen C."/>
            <person name="Yan M."/>
            <person name="Daum C."/>
            <person name="Ng V."/>
            <person name="Clum A."/>
            <person name="Steindorff A."/>
            <person name="Ohm R.A."/>
            <person name="Martin F."/>
            <person name="Silar P."/>
            <person name="Natvig D.O."/>
            <person name="Lalanne C."/>
            <person name="Gautier V."/>
            <person name="Ament-Velasquez S.L."/>
            <person name="Kruys A."/>
            <person name="Hutchinson M.I."/>
            <person name="Powell A.J."/>
            <person name="Barry K."/>
            <person name="Miller A.N."/>
            <person name="Grigoriev I.V."/>
            <person name="Debuchy R."/>
            <person name="Gladieux P."/>
            <person name="Hiltunen Thoren M."/>
            <person name="Johannesson H."/>
        </authorList>
    </citation>
    <scope>NUCLEOTIDE SEQUENCE</scope>
    <source>
        <strain evidence="10">CBS 532.94</strain>
    </source>
</reference>
<evidence type="ECO:0000256" key="6">
    <source>
        <dbReference type="SAM" id="SignalP"/>
    </source>
</evidence>
<dbReference type="InterPro" id="IPR011707">
    <property type="entry name" value="Cu-oxidase-like_N"/>
</dbReference>
<sequence length="589" mass="65039">MKLLATLSFVLGLSQSAYAYPPGSASGTSPSPTLLPYVGAHDGRGHSPPWGGRTRHSDPDDVPKTGAVRKYEWTVQRTTLAPDGFEQSLLTVNGQFPGPLVEANWGDEVEVTVHNNITGPTEGTAIHWHGIHHHGSPWMDGVSGITQCPIAPGESFTYRWKATTYGSSWWHGHHALQYGGGLWGPIVIHGPSQEYDIDLGPVTLSDYYHLPYEQVARNAISNSTDFKVWVPHSDNHLINGKNNYNCSMSTTNNKCDSNAERAQFKFQAGKVHKLRLINTGVQALQIFSIDSHKLQVTTMDWTPVEPYEVDYVALGVGQRAEVLVKATGDPGAAYYMRTRGGTQCATTFVNETLATVYYDRAPADAVPVPNPYTIPDFTCGNLALPRVKPLFKKPLAKPDITLYYNVTFGTNATGHREWYQNNVTFKADWSRPLLLEAADGNSAYLAEPQHVLTAIPEKARHVRVVLNNHFSIHPFHLHGGNFQIVSEGDGRWDGTVLTAANPARADTELLRRSGHLVVQFEATNPGVWGFHCHTAWHASVGLYINFLVQPKAVRKTRIPQAMRDMCAAWETYRSSGGENAHPFDSGLRM</sequence>
<dbReference type="Proteomes" id="UP001303760">
    <property type="component" value="Unassembled WGS sequence"/>
</dbReference>
<dbReference type="Pfam" id="PF00394">
    <property type="entry name" value="Cu-oxidase"/>
    <property type="match status" value="1"/>
</dbReference>
<dbReference type="PANTHER" id="PTHR11709">
    <property type="entry name" value="MULTI-COPPER OXIDASE"/>
    <property type="match status" value="1"/>
</dbReference>
<dbReference type="InterPro" id="IPR001117">
    <property type="entry name" value="Cu-oxidase_2nd"/>
</dbReference>
<evidence type="ECO:0000313" key="10">
    <source>
        <dbReference type="EMBL" id="KAK4233815.1"/>
    </source>
</evidence>
<dbReference type="GO" id="GO:0005507">
    <property type="term" value="F:copper ion binding"/>
    <property type="evidence" value="ECO:0007669"/>
    <property type="project" value="InterPro"/>
</dbReference>
<dbReference type="CDD" id="cd13901">
    <property type="entry name" value="CuRO_3_MaLCC_like"/>
    <property type="match status" value="1"/>
</dbReference>
<evidence type="ECO:0000313" key="11">
    <source>
        <dbReference type="Proteomes" id="UP001303760"/>
    </source>
</evidence>
<dbReference type="InterPro" id="IPR033138">
    <property type="entry name" value="Cu_oxidase_CS"/>
</dbReference>
<comment type="caution">
    <text evidence="10">The sequence shown here is derived from an EMBL/GenBank/DDBJ whole genome shotgun (WGS) entry which is preliminary data.</text>
</comment>
<dbReference type="InterPro" id="IPR008972">
    <property type="entry name" value="Cupredoxin"/>
</dbReference>
<gene>
    <name evidence="10" type="ORF">C8A03DRAFT_47720</name>
</gene>
<keyword evidence="6" id="KW-0732">Signal</keyword>
<feature type="domain" description="Plastocyanin-like" evidence="9">
    <location>
        <begin position="75"/>
        <end position="192"/>
    </location>
</feature>
<evidence type="ECO:0000256" key="1">
    <source>
        <dbReference type="ARBA" id="ARBA00010609"/>
    </source>
</evidence>
<feature type="chain" id="PRO_5043024538" evidence="6">
    <location>
        <begin position="20"/>
        <end position="589"/>
    </location>
</feature>
<dbReference type="SUPFAM" id="SSF49503">
    <property type="entry name" value="Cupredoxins"/>
    <property type="match status" value="3"/>
</dbReference>
<evidence type="ECO:0000259" key="7">
    <source>
        <dbReference type="Pfam" id="PF00394"/>
    </source>
</evidence>
<dbReference type="Pfam" id="PF07731">
    <property type="entry name" value="Cu-oxidase_2"/>
    <property type="match status" value="1"/>
</dbReference>
<keyword evidence="2" id="KW-0479">Metal-binding</keyword>
<protein>
    <submittedName>
        <fullName evidence="10">Multicopper oxidase-domain-containing protein</fullName>
    </submittedName>
</protein>
<keyword evidence="4" id="KW-0186">Copper</keyword>
<feature type="signal peptide" evidence="6">
    <location>
        <begin position="1"/>
        <end position="19"/>
    </location>
</feature>
<dbReference type="PANTHER" id="PTHR11709:SF145">
    <property type="entry name" value="LCC1"/>
    <property type="match status" value="1"/>
</dbReference>
<feature type="domain" description="Plastocyanin-like" evidence="8">
    <location>
        <begin position="450"/>
        <end position="551"/>
    </location>
</feature>
<proteinExistence type="inferred from homology"/>
<reference evidence="10" key="2">
    <citation type="submission" date="2023-05" db="EMBL/GenBank/DDBJ databases">
        <authorList>
            <consortium name="Lawrence Berkeley National Laboratory"/>
            <person name="Steindorff A."/>
            <person name="Hensen N."/>
            <person name="Bonometti L."/>
            <person name="Westerberg I."/>
            <person name="Brannstrom I.O."/>
            <person name="Guillou S."/>
            <person name="Cros-Aarteil S."/>
            <person name="Calhoun S."/>
            <person name="Haridas S."/>
            <person name="Kuo A."/>
            <person name="Mondo S."/>
            <person name="Pangilinan J."/>
            <person name="Riley R."/>
            <person name="Labutti K."/>
            <person name="Andreopoulos B."/>
            <person name="Lipzen A."/>
            <person name="Chen C."/>
            <person name="Yanf M."/>
            <person name="Daum C."/>
            <person name="Ng V."/>
            <person name="Clum A."/>
            <person name="Ohm R."/>
            <person name="Martin F."/>
            <person name="Silar P."/>
            <person name="Natvig D."/>
            <person name="Lalanne C."/>
            <person name="Gautier V."/>
            <person name="Ament-Velasquez S.L."/>
            <person name="Kruys A."/>
            <person name="Hutchinson M.I."/>
            <person name="Powell A.J."/>
            <person name="Barry K."/>
            <person name="Miller A.N."/>
            <person name="Grigoriev I.V."/>
            <person name="Debuchy R."/>
            <person name="Gladieux P."/>
            <person name="Thoren M.H."/>
            <person name="Johannesson H."/>
        </authorList>
    </citation>
    <scope>NUCLEOTIDE SEQUENCE</scope>
    <source>
        <strain evidence="10">CBS 532.94</strain>
    </source>
</reference>
<accession>A0AAN7C251</accession>